<dbReference type="AlphaFoldDB" id="A0A699YQK8"/>
<dbReference type="Proteomes" id="UP000485058">
    <property type="component" value="Unassembled WGS sequence"/>
</dbReference>
<comment type="caution">
    <text evidence="2">The sequence shown here is derived from an EMBL/GenBank/DDBJ whole genome shotgun (WGS) entry which is preliminary data.</text>
</comment>
<name>A0A699YQK8_HAELA</name>
<evidence type="ECO:0000256" key="1">
    <source>
        <dbReference type="SAM" id="MobiDB-lite"/>
    </source>
</evidence>
<gene>
    <name evidence="2" type="ORF">HaLaN_08360</name>
</gene>
<accession>A0A699YQK8</accession>
<reference evidence="2 3" key="1">
    <citation type="submission" date="2020-02" db="EMBL/GenBank/DDBJ databases">
        <title>Draft genome sequence of Haematococcus lacustris strain NIES-144.</title>
        <authorList>
            <person name="Morimoto D."/>
            <person name="Nakagawa S."/>
            <person name="Yoshida T."/>
            <person name="Sawayama S."/>
        </authorList>
    </citation>
    <scope>NUCLEOTIDE SEQUENCE [LARGE SCALE GENOMIC DNA]</scope>
    <source>
        <strain evidence="2 3">NIES-144</strain>
    </source>
</reference>
<dbReference type="EMBL" id="BLLF01000525">
    <property type="protein sequence ID" value="GFH12637.1"/>
    <property type="molecule type" value="Genomic_DNA"/>
</dbReference>
<feature type="compositionally biased region" description="Polar residues" evidence="1">
    <location>
        <begin position="328"/>
        <end position="343"/>
    </location>
</feature>
<evidence type="ECO:0000313" key="3">
    <source>
        <dbReference type="Proteomes" id="UP000485058"/>
    </source>
</evidence>
<sequence>MVMAGRGHSSMGGERVSSALMLMRAWHSTWPSGVPVEGWQPAGAAGAGPLPHLHLGSLPGVQPCPSWADCVRWGGVPTYQASDSGQLVGLSQCRQVAVYRVQHRQLTTDDIVKNQYWDDIVLYVVELSCSAAAGQAHKAQRHASSTPAVSCSTRPGGTSACLDHFNSDRHVCATAVACIDQCWKPGRLEAFLCKATSEETSAASGSATVGTARCRNVRCKVVSLTAVTVHQSHETSSFEEVRTGGRAGSSSCGYRPRTGHVAAPMDHCRPEDKASDAAHANMGGATWEVMAAGQPTVGLQSRAVVQARGCRRKVASTWRGESMPAQASADTPQLLTIDCSSGE</sequence>
<feature type="region of interest" description="Disordered" evidence="1">
    <location>
        <begin position="317"/>
        <end position="343"/>
    </location>
</feature>
<protein>
    <submittedName>
        <fullName evidence="2">Uncharacterized protein</fullName>
    </submittedName>
</protein>
<organism evidence="2 3">
    <name type="scientific">Haematococcus lacustris</name>
    <name type="common">Green alga</name>
    <name type="synonym">Haematococcus pluvialis</name>
    <dbReference type="NCBI Taxonomy" id="44745"/>
    <lineage>
        <taxon>Eukaryota</taxon>
        <taxon>Viridiplantae</taxon>
        <taxon>Chlorophyta</taxon>
        <taxon>core chlorophytes</taxon>
        <taxon>Chlorophyceae</taxon>
        <taxon>CS clade</taxon>
        <taxon>Chlamydomonadales</taxon>
        <taxon>Haematococcaceae</taxon>
        <taxon>Haematococcus</taxon>
    </lineage>
</organism>
<keyword evidence="3" id="KW-1185">Reference proteome</keyword>
<evidence type="ECO:0000313" key="2">
    <source>
        <dbReference type="EMBL" id="GFH12637.1"/>
    </source>
</evidence>
<proteinExistence type="predicted"/>